<organism evidence="4 5">
    <name type="scientific">Roseivirga pacifica</name>
    <dbReference type="NCBI Taxonomy" id="1267423"/>
    <lineage>
        <taxon>Bacteria</taxon>
        <taxon>Pseudomonadati</taxon>
        <taxon>Bacteroidota</taxon>
        <taxon>Cytophagia</taxon>
        <taxon>Cytophagales</taxon>
        <taxon>Roseivirgaceae</taxon>
        <taxon>Roseivirga</taxon>
    </lineage>
</organism>
<dbReference type="SUPFAM" id="SSF52172">
    <property type="entry name" value="CheY-like"/>
    <property type="match status" value="1"/>
</dbReference>
<dbReference type="PROSITE" id="PS50110">
    <property type="entry name" value="RESPONSE_REGULATORY"/>
    <property type="match status" value="1"/>
</dbReference>
<gene>
    <name evidence="4" type="ORF">SAMN05216290_2695</name>
</gene>
<evidence type="ECO:0000313" key="4">
    <source>
        <dbReference type="EMBL" id="SEW30883.1"/>
    </source>
</evidence>
<keyword evidence="5" id="KW-1185">Reference proteome</keyword>
<name>A0A1I0QTD9_9BACT</name>
<dbReference type="STRING" id="1267423.SAMN05216290_2695"/>
<evidence type="ECO:0000313" key="5">
    <source>
        <dbReference type="Proteomes" id="UP000199437"/>
    </source>
</evidence>
<dbReference type="RefSeq" id="WP_090259085.1">
    <property type="nucleotide sequence ID" value="NZ_FOIR01000002.1"/>
</dbReference>
<dbReference type="InterPro" id="IPR011006">
    <property type="entry name" value="CheY-like_superfamily"/>
</dbReference>
<dbReference type="AlphaFoldDB" id="A0A1I0QTD9"/>
<feature type="domain" description="Response regulatory" evidence="3">
    <location>
        <begin position="4"/>
        <end position="119"/>
    </location>
</feature>
<dbReference type="InterPro" id="IPR050595">
    <property type="entry name" value="Bact_response_regulator"/>
</dbReference>
<dbReference type="SMART" id="SM00448">
    <property type="entry name" value="REC"/>
    <property type="match status" value="1"/>
</dbReference>
<dbReference type="PANTHER" id="PTHR44591">
    <property type="entry name" value="STRESS RESPONSE REGULATOR PROTEIN 1"/>
    <property type="match status" value="1"/>
</dbReference>
<dbReference type="Gene3D" id="3.40.50.2300">
    <property type="match status" value="1"/>
</dbReference>
<dbReference type="EMBL" id="FOIR01000002">
    <property type="protein sequence ID" value="SEW30883.1"/>
    <property type="molecule type" value="Genomic_DNA"/>
</dbReference>
<feature type="modified residue" description="4-aspartylphosphate" evidence="2">
    <location>
        <position position="52"/>
    </location>
</feature>
<protein>
    <submittedName>
        <fullName evidence="4">Response regulator receiver protein</fullName>
    </submittedName>
</protein>
<accession>A0A1I0QTD9</accession>
<sequence>MKKRVLVVEDDLGFRKLLHFVLSQAYEVTVVENGQEAVETLQVLPVDLIVTDIDMPEMNGVELISFLKGHAVYQQIPVMVLSSFKPELLSAQISMTDIVGYFEKPLELKKLKESIDSIFRESVMA</sequence>
<dbReference type="PANTHER" id="PTHR44591:SF3">
    <property type="entry name" value="RESPONSE REGULATORY DOMAIN-CONTAINING PROTEIN"/>
    <property type="match status" value="1"/>
</dbReference>
<dbReference type="GeneID" id="99987386"/>
<evidence type="ECO:0000256" key="1">
    <source>
        <dbReference type="ARBA" id="ARBA00022553"/>
    </source>
</evidence>
<dbReference type="GO" id="GO:0000160">
    <property type="term" value="P:phosphorelay signal transduction system"/>
    <property type="evidence" value="ECO:0007669"/>
    <property type="project" value="InterPro"/>
</dbReference>
<keyword evidence="1 2" id="KW-0597">Phosphoprotein</keyword>
<dbReference type="Proteomes" id="UP000199437">
    <property type="component" value="Unassembled WGS sequence"/>
</dbReference>
<evidence type="ECO:0000259" key="3">
    <source>
        <dbReference type="PROSITE" id="PS50110"/>
    </source>
</evidence>
<dbReference type="OrthoDB" id="9789181at2"/>
<reference evidence="5" key="1">
    <citation type="submission" date="2016-10" db="EMBL/GenBank/DDBJ databases">
        <authorList>
            <person name="Varghese N."/>
            <person name="Submissions S."/>
        </authorList>
    </citation>
    <scope>NUCLEOTIDE SEQUENCE [LARGE SCALE GENOMIC DNA]</scope>
    <source>
        <strain evidence="5">CGMCC 1.12402</strain>
    </source>
</reference>
<dbReference type="InterPro" id="IPR001789">
    <property type="entry name" value="Sig_transdc_resp-reg_receiver"/>
</dbReference>
<proteinExistence type="predicted"/>
<dbReference type="Pfam" id="PF00072">
    <property type="entry name" value="Response_reg"/>
    <property type="match status" value="1"/>
</dbReference>
<evidence type="ECO:0000256" key="2">
    <source>
        <dbReference type="PROSITE-ProRule" id="PRU00169"/>
    </source>
</evidence>